<feature type="chain" id="PRO_5043351463" evidence="1">
    <location>
        <begin position="16"/>
        <end position="82"/>
    </location>
</feature>
<name>A0AAW1LEB1_POPJA</name>
<proteinExistence type="predicted"/>
<reference evidence="2 3" key="1">
    <citation type="journal article" date="2024" name="BMC Genomics">
        <title>De novo assembly and annotation of Popillia japonica's genome with initial clues to its potential as an invasive pest.</title>
        <authorList>
            <person name="Cucini C."/>
            <person name="Boschi S."/>
            <person name="Funari R."/>
            <person name="Cardaioli E."/>
            <person name="Iannotti N."/>
            <person name="Marturano G."/>
            <person name="Paoli F."/>
            <person name="Bruttini M."/>
            <person name="Carapelli A."/>
            <person name="Frati F."/>
            <person name="Nardi F."/>
        </authorList>
    </citation>
    <scope>NUCLEOTIDE SEQUENCE [LARGE SCALE GENOMIC DNA]</scope>
    <source>
        <strain evidence="2">DMR45628</strain>
    </source>
</reference>
<dbReference type="EMBL" id="JASPKY010000131">
    <property type="protein sequence ID" value="KAK9731537.1"/>
    <property type="molecule type" value="Genomic_DNA"/>
</dbReference>
<comment type="caution">
    <text evidence="2">The sequence shown here is derived from an EMBL/GenBank/DDBJ whole genome shotgun (WGS) entry which is preliminary data.</text>
</comment>
<protein>
    <submittedName>
        <fullName evidence="2">Uncharacterized protein</fullName>
    </submittedName>
</protein>
<keyword evidence="1" id="KW-0732">Signal</keyword>
<feature type="signal peptide" evidence="1">
    <location>
        <begin position="1"/>
        <end position="15"/>
    </location>
</feature>
<evidence type="ECO:0000313" key="2">
    <source>
        <dbReference type="EMBL" id="KAK9731537.1"/>
    </source>
</evidence>
<evidence type="ECO:0000256" key="1">
    <source>
        <dbReference type="SAM" id="SignalP"/>
    </source>
</evidence>
<accession>A0AAW1LEB1</accession>
<evidence type="ECO:0000313" key="3">
    <source>
        <dbReference type="Proteomes" id="UP001458880"/>
    </source>
</evidence>
<dbReference type="Proteomes" id="UP001458880">
    <property type="component" value="Unassembled WGS sequence"/>
</dbReference>
<sequence length="82" mass="9075">MMLMLALYTLLRVQSDDDHAGNICHLDPAMLRVESQFLPSQHNFEIPTEQSHPYDDIPLAQLVPNAAANLQSTSGPSSSKQK</sequence>
<organism evidence="2 3">
    <name type="scientific">Popillia japonica</name>
    <name type="common">Japanese beetle</name>
    <dbReference type="NCBI Taxonomy" id="7064"/>
    <lineage>
        <taxon>Eukaryota</taxon>
        <taxon>Metazoa</taxon>
        <taxon>Ecdysozoa</taxon>
        <taxon>Arthropoda</taxon>
        <taxon>Hexapoda</taxon>
        <taxon>Insecta</taxon>
        <taxon>Pterygota</taxon>
        <taxon>Neoptera</taxon>
        <taxon>Endopterygota</taxon>
        <taxon>Coleoptera</taxon>
        <taxon>Polyphaga</taxon>
        <taxon>Scarabaeiformia</taxon>
        <taxon>Scarabaeidae</taxon>
        <taxon>Rutelinae</taxon>
        <taxon>Popillia</taxon>
    </lineage>
</organism>
<gene>
    <name evidence="2" type="ORF">QE152_g13611</name>
</gene>
<dbReference type="AlphaFoldDB" id="A0AAW1LEB1"/>
<keyword evidence="3" id="KW-1185">Reference proteome</keyword>